<evidence type="ECO:0000256" key="1">
    <source>
        <dbReference type="SAM" id="Phobius"/>
    </source>
</evidence>
<dbReference type="PANTHER" id="PTHR11012">
    <property type="entry name" value="PROTEIN KINASE-LIKE DOMAIN-CONTAINING"/>
    <property type="match status" value="1"/>
</dbReference>
<reference evidence="3" key="1">
    <citation type="submission" date="2024-04" db="EMBL/GenBank/DDBJ databases">
        <authorList>
            <consortium name="Molecular Ecology Group"/>
        </authorList>
    </citation>
    <scope>NUCLEOTIDE SEQUENCE</scope>
</reference>
<organism evidence="3 4">
    <name type="scientific">Lasius platythorax</name>
    <dbReference type="NCBI Taxonomy" id="488582"/>
    <lineage>
        <taxon>Eukaryota</taxon>
        <taxon>Metazoa</taxon>
        <taxon>Ecdysozoa</taxon>
        <taxon>Arthropoda</taxon>
        <taxon>Hexapoda</taxon>
        <taxon>Insecta</taxon>
        <taxon>Pterygota</taxon>
        <taxon>Neoptera</taxon>
        <taxon>Endopterygota</taxon>
        <taxon>Hymenoptera</taxon>
        <taxon>Apocrita</taxon>
        <taxon>Aculeata</taxon>
        <taxon>Formicoidea</taxon>
        <taxon>Formicidae</taxon>
        <taxon>Formicinae</taxon>
        <taxon>Lasius</taxon>
        <taxon>Lasius</taxon>
    </lineage>
</organism>
<dbReference type="InterPro" id="IPR015897">
    <property type="entry name" value="CHK_kinase-like"/>
</dbReference>
<evidence type="ECO:0000259" key="2">
    <source>
        <dbReference type="SMART" id="SM00587"/>
    </source>
</evidence>
<name>A0AAV2NWK9_9HYME</name>
<protein>
    <recommendedName>
        <fullName evidence="2">CHK kinase-like domain-containing protein</fullName>
    </recommendedName>
</protein>
<dbReference type="InterPro" id="IPR004119">
    <property type="entry name" value="EcKL"/>
</dbReference>
<feature type="transmembrane region" description="Helical" evidence="1">
    <location>
        <begin position="335"/>
        <end position="353"/>
    </location>
</feature>
<gene>
    <name evidence="3" type="ORF">LPLAT_LOCUS9173</name>
</gene>
<evidence type="ECO:0000313" key="4">
    <source>
        <dbReference type="Proteomes" id="UP001497644"/>
    </source>
</evidence>
<dbReference type="PANTHER" id="PTHR11012:SF8">
    <property type="entry name" value="JUVENILE HORMONE-INDUCIBLE PROTEIN 26"/>
    <property type="match status" value="1"/>
</dbReference>
<dbReference type="AlphaFoldDB" id="A0AAV2NWK9"/>
<dbReference type="Pfam" id="PF02958">
    <property type="entry name" value="EcKL"/>
    <property type="match status" value="1"/>
</dbReference>
<accession>A0AAV2NWK9</accession>
<dbReference type="SMART" id="SM00587">
    <property type="entry name" value="CHK"/>
    <property type="match status" value="1"/>
</dbReference>
<dbReference type="EMBL" id="OZ034827">
    <property type="protein sequence ID" value="CAL1683460.1"/>
    <property type="molecule type" value="Genomic_DNA"/>
</dbReference>
<keyword evidence="1" id="KW-0472">Membrane</keyword>
<dbReference type="InterPro" id="IPR011009">
    <property type="entry name" value="Kinase-like_dom_sf"/>
</dbReference>
<dbReference type="Proteomes" id="UP001497644">
    <property type="component" value="Chromosome 4"/>
</dbReference>
<keyword evidence="1" id="KW-1133">Transmembrane helix</keyword>
<keyword evidence="4" id="KW-1185">Reference proteome</keyword>
<evidence type="ECO:0000313" key="3">
    <source>
        <dbReference type="EMBL" id="CAL1683460.1"/>
    </source>
</evidence>
<proteinExistence type="predicted"/>
<dbReference type="SUPFAM" id="SSF56112">
    <property type="entry name" value="Protein kinase-like (PK-like)"/>
    <property type="match status" value="1"/>
</dbReference>
<dbReference type="Gene3D" id="3.90.1200.10">
    <property type="match status" value="1"/>
</dbReference>
<keyword evidence="1" id="KW-0812">Transmembrane</keyword>
<sequence>MSRVEDFQRWFNEVMSKIIENLGSNVEEAQYELSESNDIFMSTLYHVHVKFKNKTKRGQSEELSMVLKRPTQMEMHREMMDIDSQFYNEILFYRIYARPDENFVKCFYTEERPPTDSVIALENVNKLGYHLCSYKYNAPLEYTLAAIQEIGRFHGKGYVMKEQQREKFFDIVKQIKETKYDTTVDDRNKLYVNIPATRAVDYLRNQGHDAVFCDKMEAVLSNAFDAVMAKTLKPVEPLATLCHGDFTLSNTLFKIEDDGQLRAILIDFATLTYSTPVVDLSTFLCLCCSNEMIKDKFFEIMRAYHDTLKKYLLDAGIRDIDKYSYDALLDDYRRGALFGFVIASFFLGILMGYNDKSLDETDMVEYMEYCKQLGGEKLSKILADMLLQLRDFGCLKHFL</sequence>
<feature type="domain" description="CHK kinase-like" evidence="2">
    <location>
        <begin position="119"/>
        <end position="314"/>
    </location>
</feature>